<dbReference type="PANTHER" id="PTHR22550:SF18">
    <property type="entry name" value="VWFA DOMAIN-CONTAINING PROTEIN"/>
    <property type="match status" value="1"/>
</dbReference>
<feature type="compositionally biased region" description="Polar residues" evidence="1">
    <location>
        <begin position="368"/>
        <end position="382"/>
    </location>
</feature>
<gene>
    <name evidence="4" type="ORF">RI844_19560</name>
</gene>
<feature type="region of interest" description="Disordered" evidence="1">
    <location>
        <begin position="333"/>
        <end position="382"/>
    </location>
</feature>
<evidence type="ECO:0000259" key="3">
    <source>
        <dbReference type="PROSITE" id="PS50234"/>
    </source>
</evidence>
<keyword evidence="2" id="KW-0472">Membrane</keyword>
<evidence type="ECO:0000313" key="5">
    <source>
        <dbReference type="Proteomes" id="UP001301442"/>
    </source>
</evidence>
<feature type="transmembrane region" description="Helical" evidence="2">
    <location>
        <begin position="301"/>
        <end position="323"/>
    </location>
</feature>
<dbReference type="InterPro" id="IPR033881">
    <property type="entry name" value="vWA_BatA_type"/>
</dbReference>
<reference evidence="4 5" key="1">
    <citation type="submission" date="2023-09" db="EMBL/GenBank/DDBJ databases">
        <authorList>
            <person name="Qi X."/>
        </authorList>
    </citation>
    <scope>NUCLEOTIDE SEQUENCE [LARGE SCALE GENOMIC DNA]</scope>
    <source>
        <strain evidence="4 5">S1-1</strain>
    </source>
</reference>
<dbReference type="SUPFAM" id="SSF53300">
    <property type="entry name" value="vWA-like"/>
    <property type="match status" value="1"/>
</dbReference>
<feature type="transmembrane region" description="Helical" evidence="2">
    <location>
        <begin position="54"/>
        <end position="71"/>
    </location>
</feature>
<accession>A0ABZ0GNN9</accession>
<dbReference type="Proteomes" id="UP001301442">
    <property type="component" value="Chromosome"/>
</dbReference>
<dbReference type="InterPro" id="IPR036465">
    <property type="entry name" value="vWFA_dom_sf"/>
</dbReference>
<keyword evidence="2" id="KW-1133">Transmembrane helix</keyword>
<dbReference type="PROSITE" id="PS50234">
    <property type="entry name" value="VWFA"/>
    <property type="match status" value="1"/>
</dbReference>
<dbReference type="CDD" id="cd01467">
    <property type="entry name" value="vWA_BatA_type"/>
    <property type="match status" value="1"/>
</dbReference>
<dbReference type="InterPro" id="IPR002035">
    <property type="entry name" value="VWF_A"/>
</dbReference>
<keyword evidence="5" id="KW-1185">Reference proteome</keyword>
<name>A0ABZ0GNN9_9GAMM</name>
<feature type="domain" description="VWFA" evidence="3">
    <location>
        <begin position="88"/>
        <end position="285"/>
    </location>
</feature>
<dbReference type="Gene3D" id="3.40.50.410">
    <property type="entry name" value="von Willebrand factor, type A domain"/>
    <property type="match status" value="1"/>
</dbReference>
<dbReference type="Pfam" id="PF00092">
    <property type="entry name" value="VWA"/>
    <property type="match status" value="1"/>
</dbReference>
<organism evidence="4 5">
    <name type="scientific">Thalassotalea fonticola</name>
    <dbReference type="NCBI Taxonomy" id="3065649"/>
    <lineage>
        <taxon>Bacteria</taxon>
        <taxon>Pseudomonadati</taxon>
        <taxon>Pseudomonadota</taxon>
        <taxon>Gammaproteobacteria</taxon>
        <taxon>Alteromonadales</taxon>
        <taxon>Colwelliaceae</taxon>
        <taxon>Thalassotalea</taxon>
    </lineage>
</organism>
<feature type="compositionally biased region" description="Polar residues" evidence="1">
    <location>
        <begin position="333"/>
        <end position="351"/>
    </location>
</feature>
<protein>
    <submittedName>
        <fullName evidence="4">VWA domain-containing protein</fullName>
    </submittedName>
</protein>
<evidence type="ECO:0000313" key="4">
    <source>
        <dbReference type="EMBL" id="WOH37532.1"/>
    </source>
</evidence>
<keyword evidence="2" id="KW-0812">Transmembrane</keyword>
<dbReference type="EMBL" id="CP136600">
    <property type="protein sequence ID" value="WOH37532.1"/>
    <property type="molecule type" value="Genomic_DNA"/>
</dbReference>
<sequence>MINFLWPWLALLLPLPLIVYFLSPKKTASSAALKVPVLLPGASSKTSAMGQQQLPVWLAIVVWCLLVLAVTRPQWLGEPIQIPTQGREMIIAVDLSGSMQIEDMRVNGTTVNRLVMLKELLGDFIERRSGDRLGLILFGDDAYMQTPMTFDRETIQQMLDESVIGLVGQKTAIGDAMALGVKRFINKKESNRVLLLVTDGQNTSGKITPEQALELAVAKDVTIYTIGVGAEVMLERSLFGTRKVNPSRDLDENTLTKIAKQTGGTYFRATDGESMTRIYQMLDQLEPVEQDQQQMRPLTALFYYPLTVAIVLMIIQMLMIKYLGVTSIFNWSSDTNNKTKPNQPFTKQSPESIKAVDKVSKIKPASRPNKQAETMATTKEQI</sequence>
<dbReference type="SMART" id="SM00327">
    <property type="entry name" value="VWA"/>
    <property type="match status" value="1"/>
</dbReference>
<evidence type="ECO:0000256" key="2">
    <source>
        <dbReference type="SAM" id="Phobius"/>
    </source>
</evidence>
<dbReference type="PANTHER" id="PTHR22550">
    <property type="entry name" value="SPORE GERMINATION PROTEIN"/>
    <property type="match status" value="1"/>
</dbReference>
<dbReference type="RefSeq" id="WP_348396319.1">
    <property type="nucleotide sequence ID" value="NZ_CP136600.1"/>
</dbReference>
<proteinExistence type="predicted"/>
<evidence type="ECO:0000256" key="1">
    <source>
        <dbReference type="SAM" id="MobiDB-lite"/>
    </source>
</evidence>
<dbReference type="InterPro" id="IPR050768">
    <property type="entry name" value="UPF0353/GerABKA_families"/>
</dbReference>